<sequence length="60" mass="6700">MAKRSKPMTSVKPDEEWKVESDLNVLIEAEKIKGDASRYAKAQAMAKRKMMDAAKVASDD</sequence>
<evidence type="ECO:0000313" key="2">
    <source>
        <dbReference type="Proteomes" id="UP000532440"/>
    </source>
</evidence>
<proteinExistence type="predicted"/>
<dbReference type="Proteomes" id="UP000532440">
    <property type="component" value="Unassembled WGS sequence"/>
</dbReference>
<organism evidence="1 2">
    <name type="scientific">Quisquiliibacterium transsilvanicum</name>
    <dbReference type="NCBI Taxonomy" id="1549638"/>
    <lineage>
        <taxon>Bacteria</taxon>
        <taxon>Pseudomonadati</taxon>
        <taxon>Pseudomonadota</taxon>
        <taxon>Betaproteobacteria</taxon>
        <taxon>Burkholderiales</taxon>
        <taxon>Burkholderiaceae</taxon>
        <taxon>Quisquiliibacterium</taxon>
    </lineage>
</organism>
<keyword evidence="2" id="KW-1185">Reference proteome</keyword>
<dbReference type="AlphaFoldDB" id="A0A7W8HH38"/>
<comment type="caution">
    <text evidence="1">The sequence shown here is derived from an EMBL/GenBank/DDBJ whole genome shotgun (WGS) entry which is preliminary data.</text>
</comment>
<reference evidence="1 2" key="1">
    <citation type="submission" date="2020-08" db="EMBL/GenBank/DDBJ databases">
        <title>Genomic Encyclopedia of Type Strains, Phase IV (KMG-IV): sequencing the most valuable type-strain genomes for metagenomic binning, comparative biology and taxonomic classification.</title>
        <authorList>
            <person name="Goeker M."/>
        </authorList>
    </citation>
    <scope>NUCLEOTIDE SEQUENCE [LARGE SCALE GENOMIC DNA]</scope>
    <source>
        <strain evidence="1 2">DSM 29781</strain>
    </source>
</reference>
<dbReference type="EMBL" id="JACHGB010000003">
    <property type="protein sequence ID" value="MBB5271341.1"/>
    <property type="molecule type" value="Genomic_DNA"/>
</dbReference>
<accession>A0A7W8HH38</accession>
<dbReference type="RefSeq" id="WP_183965633.1">
    <property type="nucleotide sequence ID" value="NZ_BAABEW010000001.1"/>
</dbReference>
<evidence type="ECO:0000313" key="1">
    <source>
        <dbReference type="EMBL" id="MBB5271341.1"/>
    </source>
</evidence>
<gene>
    <name evidence="1" type="ORF">HNQ70_001351</name>
</gene>
<name>A0A7W8HH38_9BURK</name>
<protein>
    <submittedName>
        <fullName evidence="1">Uncharacterized protein</fullName>
    </submittedName>
</protein>